<gene>
    <name evidence="5" type="ORF">BMW22_41290</name>
    <name evidence="6" type="ORF">BMW22_41385</name>
</gene>
<dbReference type="InterPro" id="IPR003593">
    <property type="entry name" value="AAA+_ATPase"/>
</dbReference>
<organism evidence="6 7">
    <name type="scientific">Rhizobium leguminosarum</name>
    <dbReference type="NCBI Taxonomy" id="384"/>
    <lineage>
        <taxon>Bacteria</taxon>
        <taxon>Pseudomonadati</taxon>
        <taxon>Pseudomonadota</taxon>
        <taxon>Alphaproteobacteria</taxon>
        <taxon>Hyphomicrobiales</taxon>
        <taxon>Rhizobiaceae</taxon>
        <taxon>Rhizobium/Agrobacterium group</taxon>
        <taxon>Rhizobium</taxon>
    </lineage>
</organism>
<dbReference type="RefSeq" id="WP_072642716.1">
    <property type="nucleotide sequence ID" value="NZ_CP018236.1"/>
</dbReference>
<dbReference type="InterPro" id="IPR027417">
    <property type="entry name" value="P-loop_NTPase"/>
</dbReference>
<dbReference type="Gene3D" id="3.40.50.300">
    <property type="entry name" value="P-loop containing nucleotide triphosphate hydrolases"/>
    <property type="match status" value="1"/>
</dbReference>
<proteinExistence type="predicted"/>
<dbReference type="InterPro" id="IPR003439">
    <property type="entry name" value="ABC_transporter-like_ATP-bd"/>
</dbReference>
<dbReference type="GO" id="GO:0005524">
    <property type="term" value="F:ATP binding"/>
    <property type="evidence" value="ECO:0007669"/>
    <property type="project" value="UniProtKB-KW"/>
</dbReference>
<keyword evidence="6" id="KW-0614">Plasmid</keyword>
<dbReference type="PROSITE" id="PS50893">
    <property type="entry name" value="ABC_TRANSPORTER_2"/>
    <property type="match status" value="1"/>
</dbReference>
<evidence type="ECO:0000256" key="1">
    <source>
        <dbReference type="ARBA" id="ARBA00022448"/>
    </source>
</evidence>
<protein>
    <submittedName>
        <fullName evidence="6">ABC transporter ATP-binding protein</fullName>
    </submittedName>
</protein>
<dbReference type="GO" id="GO:0016887">
    <property type="term" value="F:ATP hydrolysis activity"/>
    <property type="evidence" value="ECO:0007669"/>
    <property type="project" value="InterPro"/>
</dbReference>
<dbReference type="InterPro" id="IPR051120">
    <property type="entry name" value="ABC_AA/LPS_Transport"/>
</dbReference>
<evidence type="ECO:0000259" key="4">
    <source>
        <dbReference type="PROSITE" id="PS50893"/>
    </source>
</evidence>
<geneLocation type="plasmid" evidence="6">
    <name>unnamed8</name>
</geneLocation>
<dbReference type="Pfam" id="PF12399">
    <property type="entry name" value="BCA_ABC_TP_C"/>
    <property type="match status" value="1"/>
</dbReference>
<dbReference type="Proteomes" id="UP000183050">
    <property type="component" value="Plasmid unnamed8"/>
</dbReference>
<accession>A0A1L3ZPZ4</accession>
<evidence type="ECO:0000256" key="3">
    <source>
        <dbReference type="ARBA" id="ARBA00022840"/>
    </source>
</evidence>
<evidence type="ECO:0000313" key="5">
    <source>
        <dbReference type="EMBL" id="API57714.1"/>
    </source>
</evidence>
<reference evidence="6 7" key="1">
    <citation type="submission" date="2016-11" db="EMBL/GenBank/DDBJ databases">
        <title>Rhizobium leguminosarum bv. viciae strain Vaf12 isolated from Vavilovia formosa root nodules from Russia, Dagestan.</title>
        <authorList>
            <person name="Kimeklis A."/>
        </authorList>
    </citation>
    <scope>NUCLEOTIDE SEQUENCE [LARGE SCALE GENOMIC DNA]</scope>
    <source>
        <strain evidence="6 7">Vaf-108</strain>
        <plasmid evidence="7">Plasmid unnamed8 sequence</plasmid>
        <plasmid evidence="6">unnamed8</plasmid>
    </source>
</reference>
<keyword evidence="2" id="KW-0547">Nucleotide-binding</keyword>
<feature type="domain" description="ABC transporter" evidence="4">
    <location>
        <begin position="6"/>
        <end position="257"/>
    </location>
</feature>
<evidence type="ECO:0000313" key="7">
    <source>
        <dbReference type="Proteomes" id="UP000183050"/>
    </source>
</evidence>
<dbReference type="EMBL" id="CP018236">
    <property type="protein sequence ID" value="API57729.1"/>
    <property type="molecule type" value="Genomic_DNA"/>
</dbReference>
<name>A0A1L3ZPZ4_RHILE</name>
<dbReference type="Pfam" id="PF00005">
    <property type="entry name" value="ABC_tran"/>
    <property type="match status" value="1"/>
</dbReference>
<evidence type="ECO:0000256" key="2">
    <source>
        <dbReference type="ARBA" id="ARBA00022741"/>
    </source>
</evidence>
<keyword evidence="1" id="KW-0813">Transport</keyword>
<dbReference type="GO" id="GO:0005886">
    <property type="term" value="C:plasma membrane"/>
    <property type="evidence" value="ECO:0007669"/>
    <property type="project" value="TreeGrafter"/>
</dbReference>
<dbReference type="PANTHER" id="PTHR45772:SF9">
    <property type="entry name" value="CONSERVED COMPONENT OF ABC TRANSPORTER FOR NATURAL AMINO ACIDS"/>
    <property type="match status" value="1"/>
</dbReference>
<dbReference type="EMBL" id="CP018236">
    <property type="protein sequence ID" value="API57714.1"/>
    <property type="molecule type" value="Genomic_DNA"/>
</dbReference>
<dbReference type="SUPFAM" id="SSF52540">
    <property type="entry name" value="P-loop containing nucleoside triphosphate hydrolases"/>
    <property type="match status" value="1"/>
</dbReference>
<evidence type="ECO:0000313" key="6">
    <source>
        <dbReference type="EMBL" id="API57729.1"/>
    </source>
</evidence>
<dbReference type="SMART" id="SM00382">
    <property type="entry name" value="AAA"/>
    <property type="match status" value="1"/>
</dbReference>
<sequence length="258" mass="28311">MKDTILATRGLTVRFGGLLALNELDVSISRGDVIGLIGPNGSGKTTFFNTISGLVPSSSGSITFEGSDTTKVKVDQLAPRGLARTFQRSRLCLPLSVFDNIAMGAQGRISSTVWHNIVRRSAFHAELRQLTEEVEDLLSKFDPGLAKKVFEQAETLGMIDRRRVEICRALLGKPSLLLLDEPSAGMTHDETNQLMDEILEIRPKFGNPTIVIVEHEMGLIERVTDHCIVLNYGQKICEGTFKEVAADPAVRRAYLGES</sequence>
<dbReference type="AlphaFoldDB" id="A0A1L3ZPZ4"/>
<dbReference type="InterPro" id="IPR032823">
    <property type="entry name" value="BCA_ABC_TP_C"/>
</dbReference>
<keyword evidence="3 6" id="KW-0067">ATP-binding</keyword>
<geneLocation type="plasmid" evidence="7">
    <name>unnamed8 sequence</name>
</geneLocation>
<dbReference type="PANTHER" id="PTHR45772">
    <property type="entry name" value="CONSERVED COMPONENT OF ABC TRANSPORTER FOR NATURAL AMINO ACIDS-RELATED"/>
    <property type="match status" value="1"/>
</dbReference>